<accession>A0ABD2CVM4</accession>
<feature type="region of interest" description="Disordered" evidence="1">
    <location>
        <begin position="668"/>
        <end position="689"/>
    </location>
</feature>
<evidence type="ECO:0000313" key="2">
    <source>
        <dbReference type="EMBL" id="KAL2748804.1"/>
    </source>
</evidence>
<feature type="compositionally biased region" description="Basic and acidic residues" evidence="1">
    <location>
        <begin position="898"/>
        <end position="908"/>
    </location>
</feature>
<sequence length="908" mass="103694">MEVISTRRYEVRPPPTTNHHGIVVDPENSVALVKEEEWETRKKKEITTTRQIETRVKRQVVLEDGEVVVDTGPFVTTNTTEDVEQQEHTTEERRTTGDQPQEVEWPVAGKGTTDGIVQKELNETVVRSREEIEERLETEDRQQLGDISDEAYQKAVQSNRGDLRIALAESTKQIAPQTGPRIVQHTTRSNKVIDTEKTLEKQELKSDGLIVTEKKKTVEHEEINDDEVPDDGSVEDVSETRKEASQRFIKKREEDVVDYVSGGERIAREMRYVAETTEGERIGDWSPPPTNMRTTRLHKHTGFPTEGTTAARKDALTKKPLDLEEEDEARKFETSKWLESHFGSESRSSHGSIDADDGPFIPNTNTSYIHVTMKSCSPREREYQNVNSNRHHHNSATGRDSTSPSGYFHGISEWSERYQGKEKEDNYTRTGSPSQHLETGRTNGHSREHTKNQFESTYSRTYESVRRREHQESVQDDKQRTPSPPARRKPKEQLHSRVIEKTITNELPSIRTSSPVHVVQRTWESRSRDVQEQTVDRDARKKSTSVRSRSTSPKQVRIMREEKKTNVSNSSRPSKSTSQSKYKIGESFRKLVGKLRSASTERKNKQKSGNSMSQVTQTEDDGSTYMQYNVIDKNIPLFNDREIENRIPERPPRSPRNSNVVTTKVIPSKTTKTTSDRSIRDDHGQRNETIPPVHRYYLGEDPFGGSIYGRERGYKDAKRPTRNRFVSKTGGAIETEYSVATNSLGRFSKSTSRLTNAYETDDQFRNVQTLPRNMRSEGKPTYQPSSFSTRQQVHSVLPNSHGMTTSRQYGSMINISIKNAITSTPKSHQPYTNLQAPVKPERTYKSTLARSKSFNVEADKNGVDKTINVPYKSSLQLNRLDETPPLKSPGILASISRSNRDLFKDSRR</sequence>
<feature type="compositionally biased region" description="Polar residues" evidence="1">
    <location>
        <begin position="453"/>
        <end position="462"/>
    </location>
</feature>
<feature type="compositionally biased region" description="Low complexity" evidence="1">
    <location>
        <begin position="568"/>
        <end position="580"/>
    </location>
</feature>
<feature type="compositionally biased region" description="Polar residues" evidence="1">
    <location>
        <begin position="395"/>
        <end position="405"/>
    </location>
</feature>
<feature type="compositionally biased region" description="Basic and acidic residues" evidence="1">
    <location>
        <begin position="491"/>
        <end position="500"/>
    </location>
</feature>
<feature type="region of interest" description="Disordered" evidence="1">
    <location>
        <begin position="376"/>
        <end position="622"/>
    </location>
</feature>
<feature type="region of interest" description="Disordered" evidence="1">
    <location>
        <begin position="216"/>
        <end position="242"/>
    </location>
</feature>
<reference evidence="2 3" key="1">
    <citation type="journal article" date="2024" name="Ann. Entomol. Soc. Am.">
        <title>Genomic analyses of the southern and eastern yellowjacket wasps (Hymenoptera: Vespidae) reveal evolutionary signatures of social life.</title>
        <authorList>
            <person name="Catto M.A."/>
            <person name="Caine P.B."/>
            <person name="Orr S.E."/>
            <person name="Hunt B.G."/>
            <person name="Goodisman M.A.D."/>
        </authorList>
    </citation>
    <scope>NUCLEOTIDE SEQUENCE [LARGE SCALE GENOMIC DNA]</scope>
    <source>
        <strain evidence="2">232</strain>
        <tissue evidence="2">Head and thorax</tissue>
    </source>
</reference>
<feature type="non-terminal residue" evidence="2">
    <location>
        <position position="908"/>
    </location>
</feature>
<protein>
    <submittedName>
        <fullName evidence="2">NK-tumor recognition protein isoform X1</fullName>
    </submittedName>
</protein>
<feature type="region of interest" description="Disordered" evidence="1">
    <location>
        <begin position="1"/>
        <end position="21"/>
    </location>
</feature>
<name>A0ABD2CVM4_VESMC</name>
<feature type="region of interest" description="Disordered" evidence="1">
    <location>
        <begin position="872"/>
        <end position="908"/>
    </location>
</feature>
<feature type="compositionally biased region" description="Basic and acidic residues" evidence="1">
    <location>
        <begin position="674"/>
        <end position="686"/>
    </location>
</feature>
<evidence type="ECO:0000256" key="1">
    <source>
        <dbReference type="SAM" id="MobiDB-lite"/>
    </source>
</evidence>
<dbReference type="EMBL" id="JAYRBN010000030">
    <property type="protein sequence ID" value="KAL2748804.1"/>
    <property type="molecule type" value="Genomic_DNA"/>
</dbReference>
<dbReference type="Proteomes" id="UP001607303">
    <property type="component" value="Unassembled WGS sequence"/>
</dbReference>
<feature type="compositionally biased region" description="Basic and acidic residues" evidence="1">
    <location>
        <begin position="463"/>
        <end position="480"/>
    </location>
</feature>
<feature type="region of interest" description="Disordered" evidence="1">
    <location>
        <begin position="75"/>
        <end position="107"/>
    </location>
</feature>
<feature type="compositionally biased region" description="Basic and acidic residues" evidence="1">
    <location>
        <begin position="523"/>
        <end position="541"/>
    </location>
</feature>
<feature type="compositionally biased region" description="Polar residues" evidence="1">
    <location>
        <begin position="502"/>
        <end position="515"/>
    </location>
</feature>
<feature type="compositionally biased region" description="Polar residues" evidence="1">
    <location>
        <begin position="607"/>
        <end position="617"/>
    </location>
</feature>
<feature type="compositionally biased region" description="Basic and acidic residues" evidence="1">
    <location>
        <begin position="1"/>
        <end position="11"/>
    </location>
</feature>
<feature type="compositionally biased region" description="Polar residues" evidence="1">
    <location>
        <begin position="428"/>
        <end position="443"/>
    </location>
</feature>
<feature type="compositionally biased region" description="Basic and acidic residues" evidence="1">
    <location>
        <begin position="414"/>
        <end position="427"/>
    </location>
</feature>
<keyword evidence="3" id="KW-1185">Reference proteome</keyword>
<dbReference type="AlphaFoldDB" id="A0ABD2CVM4"/>
<feature type="compositionally biased region" description="Acidic residues" evidence="1">
    <location>
        <begin position="222"/>
        <end position="237"/>
    </location>
</feature>
<proteinExistence type="predicted"/>
<feature type="region of interest" description="Disordered" evidence="1">
    <location>
        <begin position="279"/>
        <end position="363"/>
    </location>
</feature>
<feature type="compositionally biased region" description="Basic and acidic residues" evidence="1">
    <location>
        <begin position="311"/>
        <end position="348"/>
    </location>
</feature>
<organism evidence="2 3">
    <name type="scientific">Vespula maculifrons</name>
    <name type="common">Eastern yellow jacket</name>
    <name type="synonym">Wasp</name>
    <dbReference type="NCBI Taxonomy" id="7453"/>
    <lineage>
        <taxon>Eukaryota</taxon>
        <taxon>Metazoa</taxon>
        <taxon>Ecdysozoa</taxon>
        <taxon>Arthropoda</taxon>
        <taxon>Hexapoda</taxon>
        <taxon>Insecta</taxon>
        <taxon>Pterygota</taxon>
        <taxon>Neoptera</taxon>
        <taxon>Endopterygota</taxon>
        <taxon>Hymenoptera</taxon>
        <taxon>Apocrita</taxon>
        <taxon>Aculeata</taxon>
        <taxon>Vespoidea</taxon>
        <taxon>Vespidae</taxon>
        <taxon>Vespinae</taxon>
        <taxon>Vespula</taxon>
    </lineage>
</organism>
<comment type="caution">
    <text evidence="2">The sequence shown here is derived from an EMBL/GenBank/DDBJ whole genome shotgun (WGS) entry which is preliminary data.</text>
</comment>
<gene>
    <name evidence="2" type="ORF">V1477_002924</name>
</gene>
<evidence type="ECO:0000313" key="3">
    <source>
        <dbReference type="Proteomes" id="UP001607303"/>
    </source>
</evidence>
<feature type="compositionally biased region" description="Basic and acidic residues" evidence="1">
    <location>
        <begin position="85"/>
        <end position="96"/>
    </location>
</feature>